<keyword evidence="2" id="KW-1185">Reference proteome</keyword>
<proteinExistence type="predicted"/>
<dbReference type="Proteomes" id="UP001367508">
    <property type="component" value="Unassembled WGS sequence"/>
</dbReference>
<evidence type="ECO:0000313" key="1">
    <source>
        <dbReference type="EMBL" id="KAK7339194.1"/>
    </source>
</evidence>
<accession>A0AAN9LNG3</accession>
<gene>
    <name evidence="1" type="ORF">VNO77_19847</name>
</gene>
<sequence>MPEQGYATGTRGSSVVLSRYASEERMIGDPGTTSRQSQFCLAVTVTSSKAWIEASIVGIDISGGSVAEGQAESNGGFSLSSVPCSPWAQVAGAEDGEAKPIGELVVKTGCDQHELTKPVSRAVGEGSGSVTSVVKGEAKTAHTSNGLQAKLKTSDSYGGVQGGPVGKNPFLLIYLNS</sequence>
<dbReference type="AlphaFoldDB" id="A0AAN9LNG3"/>
<protein>
    <submittedName>
        <fullName evidence="1">Uncharacterized protein</fullName>
    </submittedName>
</protein>
<name>A0AAN9LNG3_CANGL</name>
<comment type="caution">
    <text evidence="1">The sequence shown here is derived from an EMBL/GenBank/DDBJ whole genome shotgun (WGS) entry which is preliminary data.</text>
</comment>
<reference evidence="1 2" key="1">
    <citation type="submission" date="2024-01" db="EMBL/GenBank/DDBJ databases">
        <title>The genomes of 5 underutilized Papilionoideae crops provide insights into root nodulation and disease resistanc.</title>
        <authorList>
            <person name="Jiang F."/>
        </authorList>
    </citation>
    <scope>NUCLEOTIDE SEQUENCE [LARGE SCALE GENOMIC DNA]</scope>
    <source>
        <strain evidence="1">LVBAO_FW01</strain>
        <tissue evidence="1">Leaves</tissue>
    </source>
</reference>
<dbReference type="EMBL" id="JAYMYQ010000004">
    <property type="protein sequence ID" value="KAK7339194.1"/>
    <property type="molecule type" value="Genomic_DNA"/>
</dbReference>
<evidence type="ECO:0000313" key="2">
    <source>
        <dbReference type="Proteomes" id="UP001367508"/>
    </source>
</evidence>
<organism evidence="1 2">
    <name type="scientific">Canavalia gladiata</name>
    <name type="common">Sword bean</name>
    <name type="synonym">Dolichos gladiatus</name>
    <dbReference type="NCBI Taxonomy" id="3824"/>
    <lineage>
        <taxon>Eukaryota</taxon>
        <taxon>Viridiplantae</taxon>
        <taxon>Streptophyta</taxon>
        <taxon>Embryophyta</taxon>
        <taxon>Tracheophyta</taxon>
        <taxon>Spermatophyta</taxon>
        <taxon>Magnoliopsida</taxon>
        <taxon>eudicotyledons</taxon>
        <taxon>Gunneridae</taxon>
        <taxon>Pentapetalae</taxon>
        <taxon>rosids</taxon>
        <taxon>fabids</taxon>
        <taxon>Fabales</taxon>
        <taxon>Fabaceae</taxon>
        <taxon>Papilionoideae</taxon>
        <taxon>50 kb inversion clade</taxon>
        <taxon>NPAAA clade</taxon>
        <taxon>indigoferoid/millettioid clade</taxon>
        <taxon>Phaseoleae</taxon>
        <taxon>Canavalia</taxon>
    </lineage>
</organism>